<keyword evidence="10" id="KW-0282">Flagellum</keyword>
<gene>
    <name evidence="10" type="primary">flgE_1</name>
    <name evidence="11" type="ORF">HT99x_008350</name>
    <name evidence="10" type="ORF">HT99x_01265</name>
</gene>
<keyword evidence="10" id="KW-0966">Cell projection</keyword>
<dbReference type="InterPro" id="IPR053967">
    <property type="entry name" value="LlgE_F_G-like_D1"/>
</dbReference>
<sequence length="651" mass="66254">MDFNSALSGLKATSSELSVISNNIANVSTNGFKSSRTEFADIYANSNGGGGKTAIGSGVLLSAVTQQFGQGQISFTDNNLDLAISGKGFFIMSNNGSIAYSRAGSFGVDKNGYIVNNTDQRLRGFLADNLGNITGAQTDLQISTATLAPKPSSAVNVNVNLDATSEPPTAPFVAGFTPVLPPDPSTYNSSTSTTIYDSLGNSHIMTSYFVKAHAENTWRVYVGIDGSDVTPVPNTPPVGVPPMPYPTGELAQPYTLVFNTSGGYIVNNPATPATYYGPGPVTSTTSGLVNSGSLQPLNLNDLTLNSVAITASSSTSDGSSTTDNGASSIALAAAINQNTASHGVTASVNPNVLDLGIATFGNLAAGDFSINGVPIIGVNANETDLLNLINAQTATTGVVGTQPGGAGTSIILTANDSRNIQLITDGTQATGANFANFNLNGGVALNQAQRGTINLVTNSNQGIIVGGPNPGHAGLVSGPQSGIVQTSSDPIDISNWTPAGGAFGPQQVSLNFNNSTQYGAPFSVLALSQNGYSTGLLAGVNVDSSGVLFAKYNNGQSLALGQVALANFGNVQGLSPQGNTSWVETFSSGSALIGAPGTAELGTIQSGALESSNVELTDELVELIVAQRNFQANAQSIKTADAVTQTIINLR</sequence>
<dbReference type="InterPro" id="IPR037925">
    <property type="entry name" value="FlgE/F/G-like"/>
</dbReference>
<reference evidence="10" key="1">
    <citation type="submission" date="2015-09" db="EMBL/GenBank/DDBJ databases">
        <title>Draft Genome Sequences of Two Novel Amoeba-resistant Intranuclear Bacteria, Candidatus Berkiella cookevillensis and Candidatus Berkiella aquae.</title>
        <authorList>
            <person name="Mehari Y.T."/>
            <person name="Arivett B.A."/>
            <person name="Farone A.L."/>
            <person name="Gunderson J.H."/>
            <person name="Farone M.B."/>
        </authorList>
    </citation>
    <scope>NUCLEOTIDE SEQUENCE [LARGE SCALE GENOMIC DNA]</scope>
    <source>
        <strain evidence="10">HT99</strain>
    </source>
</reference>
<dbReference type="PATRIC" id="fig|1590043.3.peg.1282"/>
<evidence type="ECO:0000313" key="10">
    <source>
        <dbReference type="EMBL" id="KRG21513.1"/>
    </source>
</evidence>
<dbReference type="GO" id="GO:0009424">
    <property type="term" value="C:bacterial-type flagellum hook"/>
    <property type="evidence" value="ECO:0007669"/>
    <property type="project" value="TreeGrafter"/>
</dbReference>
<keyword evidence="4 5" id="KW-0975">Bacterial flagellum</keyword>
<dbReference type="Proteomes" id="UP000051497">
    <property type="component" value="Unassembled WGS sequence"/>
</dbReference>
<feature type="domain" description="Flagellar hook protein FlgE D2" evidence="8">
    <location>
        <begin position="433"/>
        <end position="532"/>
    </location>
</feature>
<evidence type="ECO:0000313" key="11">
    <source>
        <dbReference type="EMBL" id="MCS5711444.1"/>
    </source>
</evidence>
<reference evidence="11" key="3">
    <citation type="submission" date="2021-06" db="EMBL/GenBank/DDBJ databases">
        <title>Genomic Description and Analysis of Intracellular Bacteria, Candidatus Berkiella cookevillensis and Candidatus Berkiella aquae.</title>
        <authorList>
            <person name="Kidane D.T."/>
            <person name="Mehari Y.T."/>
            <person name="Rice F.C."/>
            <person name="Arivett B.A."/>
            <person name="Farone A.L."/>
            <person name="Berk S.G."/>
            <person name="Farone M.B."/>
        </authorList>
    </citation>
    <scope>NUCLEOTIDE SEQUENCE</scope>
    <source>
        <strain evidence="11">HT99</strain>
    </source>
</reference>
<evidence type="ECO:0000256" key="3">
    <source>
        <dbReference type="ARBA" id="ARBA00019015"/>
    </source>
</evidence>
<accession>A0A0Q9YNM2</accession>
<reference evidence="11" key="2">
    <citation type="journal article" date="2016" name="Genome Announc.">
        <title>Draft Genome Sequences of Two Novel Amoeba-Resistant Intranuclear Bacteria, 'Candidatus Berkiella cookevillensis' and 'Candidatus Berkiella aquae'.</title>
        <authorList>
            <person name="Mehari Y.T."/>
            <person name="Arivett B.A."/>
            <person name="Farone A.L."/>
            <person name="Gunderson J.H."/>
            <person name="Farone M.B."/>
        </authorList>
    </citation>
    <scope>NUCLEOTIDE SEQUENCE</scope>
    <source>
        <strain evidence="11">HT99</strain>
    </source>
</reference>
<dbReference type="Pfam" id="PF22692">
    <property type="entry name" value="LlgE_F_G_D1"/>
    <property type="match status" value="1"/>
</dbReference>
<dbReference type="PANTHER" id="PTHR30435:SF1">
    <property type="entry name" value="FLAGELLAR HOOK PROTEIN FLGE"/>
    <property type="match status" value="1"/>
</dbReference>
<dbReference type="STRING" id="295108.HT99x_01265"/>
<dbReference type="RefSeq" id="WP_075065897.1">
    <property type="nucleotide sequence ID" value="NZ_LKAJ02000001.1"/>
</dbReference>
<dbReference type="GO" id="GO:0009425">
    <property type="term" value="C:bacterial-type flagellum basal body"/>
    <property type="evidence" value="ECO:0007669"/>
    <property type="project" value="UniProtKB-SubCell"/>
</dbReference>
<name>A0A0Q9YNM2_9GAMM</name>
<dbReference type="InterPro" id="IPR019776">
    <property type="entry name" value="Flagellar_basal_body_rod_CS"/>
</dbReference>
<evidence type="ECO:0000256" key="4">
    <source>
        <dbReference type="ARBA" id="ARBA00023143"/>
    </source>
</evidence>
<feature type="domain" description="Flagellar hook protein FlgE D2" evidence="8">
    <location>
        <begin position="160"/>
        <end position="325"/>
    </location>
</feature>
<proteinExistence type="inferred from homology"/>
<comment type="similarity">
    <text evidence="2 5">Belongs to the flagella basal body rod proteins family.</text>
</comment>
<dbReference type="Pfam" id="PF07559">
    <property type="entry name" value="FlgE_D2"/>
    <property type="match status" value="2"/>
</dbReference>
<dbReference type="AlphaFoldDB" id="A0A0Q9YNM2"/>
<evidence type="ECO:0000256" key="1">
    <source>
        <dbReference type="ARBA" id="ARBA00004117"/>
    </source>
</evidence>
<evidence type="ECO:0000313" key="12">
    <source>
        <dbReference type="Proteomes" id="UP000051497"/>
    </source>
</evidence>
<dbReference type="EMBL" id="LKAJ02000001">
    <property type="protein sequence ID" value="MCS5711444.1"/>
    <property type="molecule type" value="Genomic_DNA"/>
</dbReference>
<dbReference type="PROSITE" id="PS00588">
    <property type="entry name" value="FLAGELLA_BB_ROD"/>
    <property type="match status" value="1"/>
</dbReference>
<evidence type="ECO:0000259" key="6">
    <source>
        <dbReference type="Pfam" id="PF00460"/>
    </source>
</evidence>
<keyword evidence="10" id="KW-0969">Cilium</keyword>
<comment type="caution">
    <text evidence="10">The sequence shown here is derived from an EMBL/GenBank/DDBJ whole genome shotgun (WGS) entry which is preliminary data.</text>
</comment>
<evidence type="ECO:0000259" key="9">
    <source>
        <dbReference type="Pfam" id="PF22692"/>
    </source>
</evidence>
<dbReference type="InterPro" id="IPR001444">
    <property type="entry name" value="Flag_bb_rod_N"/>
</dbReference>
<protein>
    <recommendedName>
        <fullName evidence="3 5">Flagellar hook protein FlgE</fullName>
    </recommendedName>
</protein>
<dbReference type="Pfam" id="PF06429">
    <property type="entry name" value="Flg_bbr_C"/>
    <property type="match status" value="1"/>
</dbReference>
<dbReference type="SUPFAM" id="SSF117143">
    <property type="entry name" value="Flagellar hook protein flgE"/>
    <property type="match status" value="2"/>
</dbReference>
<dbReference type="NCBIfam" id="TIGR03506">
    <property type="entry name" value="FlgEFG_subfam"/>
    <property type="match status" value="2"/>
</dbReference>
<comment type="subcellular location">
    <subcellularLocation>
        <location evidence="1 5">Bacterial flagellum basal body</location>
    </subcellularLocation>
</comment>
<evidence type="ECO:0000259" key="8">
    <source>
        <dbReference type="Pfam" id="PF07559"/>
    </source>
</evidence>
<evidence type="ECO:0000256" key="5">
    <source>
        <dbReference type="RuleBase" id="RU362116"/>
    </source>
</evidence>
<dbReference type="InterPro" id="IPR037058">
    <property type="entry name" value="Falgellar_hook_FlgE_sf"/>
</dbReference>
<keyword evidence="12" id="KW-1185">Reference proteome</keyword>
<feature type="domain" description="Flagellar basal-body/hook protein C-terminal" evidence="7">
    <location>
        <begin position="605"/>
        <end position="650"/>
    </location>
</feature>
<dbReference type="InterPro" id="IPR020013">
    <property type="entry name" value="Flagellar_FlgE/F/G"/>
</dbReference>
<dbReference type="Gene3D" id="2.60.98.20">
    <property type="entry name" value="Flagellar hook protein FlgE"/>
    <property type="match status" value="1"/>
</dbReference>
<evidence type="ECO:0000256" key="2">
    <source>
        <dbReference type="ARBA" id="ARBA00009677"/>
    </source>
</evidence>
<dbReference type="EMBL" id="LKAJ01000004">
    <property type="protein sequence ID" value="KRG21513.1"/>
    <property type="molecule type" value="Genomic_DNA"/>
</dbReference>
<comment type="function">
    <text evidence="5">A flexible structure which links the flagellar filament to the drive apparatus in the basal body.</text>
</comment>
<dbReference type="Pfam" id="PF00460">
    <property type="entry name" value="Flg_bb_rod"/>
    <property type="match status" value="1"/>
</dbReference>
<dbReference type="InterPro" id="IPR011491">
    <property type="entry name" value="FlgE_D2"/>
</dbReference>
<feature type="domain" description="Flagellar basal body rod protein N-terminal" evidence="6">
    <location>
        <begin position="4"/>
        <end position="33"/>
    </location>
</feature>
<dbReference type="GO" id="GO:0005829">
    <property type="term" value="C:cytosol"/>
    <property type="evidence" value="ECO:0007669"/>
    <property type="project" value="TreeGrafter"/>
</dbReference>
<dbReference type="InterPro" id="IPR010930">
    <property type="entry name" value="Flg_bb/hook_C_dom"/>
</dbReference>
<organism evidence="10">
    <name type="scientific">Candidatus Berkiella aquae</name>
    <dbReference type="NCBI Taxonomy" id="295108"/>
    <lineage>
        <taxon>Bacteria</taxon>
        <taxon>Pseudomonadati</taxon>
        <taxon>Pseudomonadota</taxon>
        <taxon>Gammaproteobacteria</taxon>
        <taxon>Candidatus Berkiellales</taxon>
        <taxon>Candidatus Berkiellaceae</taxon>
        <taxon>Candidatus Berkiella</taxon>
    </lineage>
</organism>
<dbReference type="GO" id="GO:0071978">
    <property type="term" value="P:bacterial-type flagellum-dependent swarming motility"/>
    <property type="evidence" value="ECO:0007669"/>
    <property type="project" value="TreeGrafter"/>
</dbReference>
<evidence type="ECO:0000259" key="7">
    <source>
        <dbReference type="Pfam" id="PF06429"/>
    </source>
</evidence>
<dbReference type="PANTHER" id="PTHR30435">
    <property type="entry name" value="FLAGELLAR PROTEIN"/>
    <property type="match status" value="1"/>
</dbReference>
<feature type="domain" description="Flagellar hook protein FlgE/F/G-like D1" evidence="9">
    <location>
        <begin position="83"/>
        <end position="139"/>
    </location>
</feature>